<protein>
    <submittedName>
        <fullName evidence="1">Uncharacterized protein</fullName>
    </submittedName>
</protein>
<evidence type="ECO:0000313" key="2">
    <source>
        <dbReference type="Proteomes" id="UP000038009"/>
    </source>
</evidence>
<reference evidence="1 2" key="1">
    <citation type="journal article" date="2015" name="PLoS Pathog.">
        <title>Leptomonas seymouri: Adaptations to the Dixenous Life Cycle Analyzed by Genome Sequencing, Transcriptome Profiling and Co-infection with Leishmania donovani.</title>
        <authorList>
            <person name="Kraeva N."/>
            <person name="Butenko A."/>
            <person name="Hlavacova J."/>
            <person name="Kostygov A."/>
            <person name="Myskova J."/>
            <person name="Grybchuk D."/>
            <person name="Lestinova T."/>
            <person name="Votypka J."/>
            <person name="Volf P."/>
            <person name="Opperdoes F."/>
            <person name="Flegontov P."/>
            <person name="Lukes J."/>
            <person name="Yurchenko V."/>
        </authorList>
    </citation>
    <scope>NUCLEOTIDE SEQUENCE [LARGE SCALE GENOMIC DNA]</scope>
    <source>
        <strain evidence="1 2">ATCC 30220</strain>
    </source>
</reference>
<organism evidence="1 2">
    <name type="scientific">Leptomonas seymouri</name>
    <dbReference type="NCBI Taxonomy" id="5684"/>
    <lineage>
        <taxon>Eukaryota</taxon>
        <taxon>Discoba</taxon>
        <taxon>Euglenozoa</taxon>
        <taxon>Kinetoplastea</taxon>
        <taxon>Metakinetoplastina</taxon>
        <taxon>Trypanosomatida</taxon>
        <taxon>Trypanosomatidae</taxon>
        <taxon>Leishmaniinae</taxon>
        <taxon>Leptomonas</taxon>
    </lineage>
</organism>
<comment type="caution">
    <text evidence="1">The sequence shown here is derived from an EMBL/GenBank/DDBJ whole genome shotgun (WGS) entry which is preliminary data.</text>
</comment>
<gene>
    <name evidence="1" type="ORF">ABL78_8220</name>
</gene>
<dbReference type="Proteomes" id="UP000038009">
    <property type="component" value="Unassembled WGS sequence"/>
</dbReference>
<keyword evidence="2" id="KW-1185">Reference proteome</keyword>
<evidence type="ECO:0000313" key="1">
    <source>
        <dbReference type="EMBL" id="KPI82767.1"/>
    </source>
</evidence>
<dbReference type="AlphaFoldDB" id="A0A0N0P2Q1"/>
<name>A0A0N0P2Q1_LEPSE</name>
<dbReference type="VEuPathDB" id="TriTrypDB:Lsey_0553_0010"/>
<sequence length="155" mass="15916">MLRIAISEHSTLSRILRSVLARYCNHSGSAKSPSSTTELLPNKFRRTTVSCVGVPGTCAGGLLLPTLGKPVVSGDRVDGAMSSEVVLPCATASSKGTRVKAKRASSMEGGKQGLSTSAVSGRVVLAGLRGNTKPLSNSDPTIIDAVLASLLRIIG</sequence>
<dbReference type="EMBL" id="LJSK01000553">
    <property type="protein sequence ID" value="KPI82767.1"/>
    <property type="molecule type" value="Genomic_DNA"/>
</dbReference>
<proteinExistence type="predicted"/>
<accession>A0A0N0P2Q1</accession>